<keyword evidence="3" id="KW-1185">Reference proteome</keyword>
<dbReference type="GeneID" id="92375919"/>
<accession>A0A1G4IDK2</accession>
<dbReference type="RefSeq" id="XP_067081223.1">
    <property type="nucleotide sequence ID" value="XM_067225122.1"/>
</dbReference>
<dbReference type="VEuPathDB" id="TriTrypDB:TEOVI_000197900"/>
<feature type="compositionally biased region" description="Polar residues" evidence="1">
    <location>
        <begin position="52"/>
        <end position="68"/>
    </location>
</feature>
<gene>
    <name evidence="2" type="ORF">TEOVI_000197900</name>
</gene>
<evidence type="ECO:0000256" key="1">
    <source>
        <dbReference type="SAM" id="MobiDB-lite"/>
    </source>
</evidence>
<reference evidence="2" key="1">
    <citation type="submission" date="2016-09" db="EMBL/GenBank/DDBJ databases">
        <authorList>
            <person name="Hebert L."/>
            <person name="Moumen B."/>
        </authorList>
    </citation>
    <scope>NUCLEOTIDE SEQUENCE [LARGE SCALE GENOMIC DNA]</scope>
    <source>
        <strain evidence="2">OVI</strain>
    </source>
</reference>
<name>A0A1G4IDK2_TRYEQ</name>
<comment type="caution">
    <text evidence="2">The sequence shown here is derived from an EMBL/GenBank/DDBJ whole genome shotgun (WGS) entry which is preliminary data.</text>
</comment>
<dbReference type="AlphaFoldDB" id="A0A1G4IDK2"/>
<dbReference type="Proteomes" id="UP000195570">
    <property type="component" value="Unassembled WGS sequence"/>
</dbReference>
<protein>
    <submittedName>
        <fullName evidence="2">Uncharacterized protein</fullName>
    </submittedName>
</protein>
<proteinExistence type="predicted"/>
<evidence type="ECO:0000313" key="3">
    <source>
        <dbReference type="Proteomes" id="UP000195570"/>
    </source>
</evidence>
<sequence>MEFKENTPPARYGQEPINARYSKMKAHGVSTLVRHSTEIFGGQKAAKPLEDMTSTLVPASSKSPSVTSERFRTTPDASTEGLGASELDRVPNNY</sequence>
<organism evidence="2 3">
    <name type="scientific">Trypanosoma equiperdum</name>
    <dbReference type="NCBI Taxonomy" id="5694"/>
    <lineage>
        <taxon>Eukaryota</taxon>
        <taxon>Discoba</taxon>
        <taxon>Euglenozoa</taxon>
        <taxon>Kinetoplastea</taxon>
        <taxon>Metakinetoplastina</taxon>
        <taxon>Trypanosomatida</taxon>
        <taxon>Trypanosomatidae</taxon>
        <taxon>Trypanosoma</taxon>
    </lineage>
</organism>
<feature type="region of interest" description="Disordered" evidence="1">
    <location>
        <begin position="43"/>
        <end position="94"/>
    </location>
</feature>
<evidence type="ECO:0000313" key="2">
    <source>
        <dbReference type="EMBL" id="SCU70406.1"/>
    </source>
</evidence>
<dbReference type="EMBL" id="CZPT02001433">
    <property type="protein sequence ID" value="SCU70406.1"/>
    <property type="molecule type" value="Genomic_DNA"/>
</dbReference>